<dbReference type="AlphaFoldDB" id="A0LJI4"/>
<gene>
    <name evidence="2" type="ordered locus">Sfum_1901</name>
</gene>
<dbReference type="PANTHER" id="PTHR34614">
    <property type="match status" value="1"/>
</dbReference>
<dbReference type="InterPro" id="IPR047654">
    <property type="entry name" value="IS1634_transpos"/>
</dbReference>
<dbReference type="HOGENOM" id="CLU_033161_0_0_7"/>
<dbReference type="Proteomes" id="UP000001784">
    <property type="component" value="Chromosome"/>
</dbReference>
<dbReference type="PANTHER" id="PTHR34614:SF2">
    <property type="entry name" value="TRANSPOSASE IS4-LIKE DOMAIN-CONTAINING PROTEIN"/>
    <property type="match status" value="1"/>
</dbReference>
<accession>A0LJI4</accession>
<dbReference type="GO" id="GO:0006313">
    <property type="term" value="P:DNA transposition"/>
    <property type="evidence" value="ECO:0007669"/>
    <property type="project" value="InterPro"/>
</dbReference>
<name>A0LJI4_SYNFM</name>
<sequence>MLDMSDPTTYSARMAHLHKKMKKDRPYYYVREMARVDGKLKVVEQIYLGSPERIKQLATAEKGTCTRISVREFGALWLANLPAGQIDLAGIVDSVAPRMPREKGPTIGEYFLYAVLNRMVEARSKRALPTWYQNTAIQHIRPVDVNKLNSQRYWEKWERVAPEQIEQISSLFFSKVRTMAESRSDCFLFDTTNYYSYMAGQTESELAKRGKNKDGKDWLRQVGVALLASREGRLPLFYREYEGNRHDSKVFWRVMDEAFSAMRGFADPGAELTIVFDKGMNAQENIERIDACKGFHFITTYSTHFAEEFLRAKLCAFKPVDSARNRELERLGKEDDRIVAWRGAGEFWGKERTVVVTYNPRTAAKQRYGFDRKLLELQEVLYELRSRAKSGKAPWNQLKHLEKHYLQACEKLYLPNDLYQFDLEKEAGKPKFVFRKDYYRIGKHIERFGKNIIVTDHANWSTDEIVRASLDRYLVEEAFRQSKDDELVSVLPMRHWTDGKIRCHIFTCMAALTYLRVLENRLAQAGIGQTAAVAMESMRNLHSCLCWYAGKSKPQWMIEEPTEDQSAILRAFGHKIASGVLQKLSG</sequence>
<dbReference type="InterPro" id="IPR002559">
    <property type="entry name" value="Transposase_11"/>
</dbReference>
<evidence type="ECO:0000259" key="1">
    <source>
        <dbReference type="Pfam" id="PF01609"/>
    </source>
</evidence>
<dbReference type="KEGG" id="sfu:Sfum_1901"/>
<dbReference type="GO" id="GO:0003677">
    <property type="term" value="F:DNA binding"/>
    <property type="evidence" value="ECO:0007669"/>
    <property type="project" value="InterPro"/>
</dbReference>
<dbReference type="InParanoid" id="A0LJI4"/>
<feature type="domain" description="Transposase IS4-like" evidence="1">
    <location>
        <begin position="208"/>
        <end position="512"/>
    </location>
</feature>
<dbReference type="GO" id="GO:0004803">
    <property type="term" value="F:transposase activity"/>
    <property type="evidence" value="ECO:0007669"/>
    <property type="project" value="InterPro"/>
</dbReference>
<proteinExistence type="predicted"/>
<dbReference type="Pfam" id="PF01609">
    <property type="entry name" value="DDE_Tnp_1"/>
    <property type="match status" value="1"/>
</dbReference>
<evidence type="ECO:0000313" key="2">
    <source>
        <dbReference type="EMBL" id="ABK17586.1"/>
    </source>
</evidence>
<keyword evidence="3" id="KW-1185">Reference proteome</keyword>
<dbReference type="NCBIfam" id="NF033559">
    <property type="entry name" value="transpos_IS1634"/>
    <property type="match status" value="1"/>
</dbReference>
<dbReference type="EMBL" id="CP000478">
    <property type="protein sequence ID" value="ABK17586.1"/>
    <property type="molecule type" value="Genomic_DNA"/>
</dbReference>
<dbReference type="eggNOG" id="COG5421">
    <property type="taxonomic scope" value="Bacteria"/>
</dbReference>
<reference evidence="2 3" key="1">
    <citation type="submission" date="2006-10" db="EMBL/GenBank/DDBJ databases">
        <title>Complete sequence of Syntrophobacter fumaroxidans MPOB.</title>
        <authorList>
            <consortium name="US DOE Joint Genome Institute"/>
            <person name="Copeland A."/>
            <person name="Lucas S."/>
            <person name="Lapidus A."/>
            <person name="Barry K."/>
            <person name="Detter J.C."/>
            <person name="Glavina del Rio T."/>
            <person name="Hammon N."/>
            <person name="Israni S."/>
            <person name="Pitluck S."/>
            <person name="Goltsman E.G."/>
            <person name="Martinez M."/>
            <person name="Schmutz J."/>
            <person name="Larimer F."/>
            <person name="Land M."/>
            <person name="Hauser L."/>
            <person name="Kyrpides N."/>
            <person name="Kim E."/>
            <person name="Boone D.R."/>
            <person name="Brockman F."/>
            <person name="Culley D."/>
            <person name="Ferry J."/>
            <person name="Gunsalus R."/>
            <person name="McInerney M.J."/>
            <person name="Morrison M."/>
            <person name="Plugge C."/>
            <person name="Rohlin L."/>
            <person name="Scholten J."/>
            <person name="Sieber J."/>
            <person name="Stams A.J.M."/>
            <person name="Worm P."/>
            <person name="Henstra A.M."/>
            <person name="Richardson P."/>
        </authorList>
    </citation>
    <scope>NUCLEOTIDE SEQUENCE [LARGE SCALE GENOMIC DNA]</scope>
    <source>
        <strain evidence="3">DSM 10017 / MPOB</strain>
    </source>
</reference>
<protein>
    <submittedName>
        <fullName evidence="2">Transposase-like</fullName>
    </submittedName>
</protein>
<organism evidence="2 3">
    <name type="scientific">Syntrophobacter fumaroxidans (strain DSM 10017 / MPOB)</name>
    <dbReference type="NCBI Taxonomy" id="335543"/>
    <lineage>
        <taxon>Bacteria</taxon>
        <taxon>Pseudomonadati</taxon>
        <taxon>Thermodesulfobacteriota</taxon>
        <taxon>Syntrophobacteria</taxon>
        <taxon>Syntrophobacterales</taxon>
        <taxon>Syntrophobacteraceae</taxon>
        <taxon>Syntrophobacter</taxon>
    </lineage>
</organism>
<dbReference type="STRING" id="335543.Sfum_1901"/>
<evidence type="ECO:0000313" key="3">
    <source>
        <dbReference type="Proteomes" id="UP000001784"/>
    </source>
</evidence>